<dbReference type="CDD" id="cd00030">
    <property type="entry name" value="C2"/>
    <property type="match status" value="1"/>
</dbReference>
<dbReference type="InterPro" id="IPR035892">
    <property type="entry name" value="C2_domain_sf"/>
</dbReference>
<feature type="compositionally biased region" description="Basic and acidic residues" evidence="3">
    <location>
        <begin position="147"/>
        <end position="169"/>
    </location>
</feature>
<name>A0AAE0L8L4_9CHLO</name>
<protein>
    <recommendedName>
        <fullName evidence="4">C2 domain-containing protein</fullName>
    </recommendedName>
</protein>
<dbReference type="InterPro" id="IPR000008">
    <property type="entry name" value="C2_dom"/>
</dbReference>
<evidence type="ECO:0000256" key="1">
    <source>
        <dbReference type="ARBA" id="ARBA00022723"/>
    </source>
</evidence>
<organism evidence="5 6">
    <name type="scientific">Cymbomonas tetramitiformis</name>
    <dbReference type="NCBI Taxonomy" id="36881"/>
    <lineage>
        <taxon>Eukaryota</taxon>
        <taxon>Viridiplantae</taxon>
        <taxon>Chlorophyta</taxon>
        <taxon>Pyramimonadophyceae</taxon>
        <taxon>Pyramimonadales</taxon>
        <taxon>Pyramimonadaceae</taxon>
        <taxon>Cymbomonas</taxon>
    </lineage>
</organism>
<feature type="region of interest" description="Disordered" evidence="3">
    <location>
        <begin position="97"/>
        <end position="122"/>
    </location>
</feature>
<dbReference type="GO" id="GO:0016020">
    <property type="term" value="C:membrane"/>
    <property type="evidence" value="ECO:0007669"/>
    <property type="project" value="TreeGrafter"/>
</dbReference>
<keyword evidence="6" id="KW-1185">Reference proteome</keyword>
<sequence length="806" mass="91650">ALQSSRPRAKVLGAEALQSSRVHERRVGLKGGAHESGWLQDEQWRLRLHVKVENTGFGNPPGFPHVYFVSCNTLLLDVSMTLVDFFNFRFMAKNRDRSNTTTTLSRKKSGKQNPLRKAQLESYSEDEVNSISAVQKMYRQKSRSKFKMGDIPEDDSKERPKRKESEREEEAEVKRLGMIRIERLELQDVHLNFEMHNGVFNINGFSSYIARGELIRAGCLKPGEPCPNTLLVRVIRAVDLKASDLNVDGTRTSDPKVVITARTEVKVTRTQMRTLNPMWNETFQLHCKDPSTVLHLTVWDEDLGVDDFLGQWRMTVKYLLLNHQHSPCKGWFKLCDRKFRKEGCGEIELEVSWVFVDHGENWNPPQLTALQQMQENSAETSLRMGNTSRVQKMLMDWPFLFDPQLIVFRNIHFHLRDLFKGYGNISAPSTPREAPRGSAETEGSSRSRRADSSTASDVIRVKLLELTPKYMKPPKGSERGGLTLWEVCLKLVMGVAPQVMQGSIINNAANAIFGGLKDNFSSEMVSVFTKLSTSSIASSLQDIAHQVNVGTQEMMRHVGQAFGHKVGDVISADDKDFLSTTLMLGYIELKKPRGRKVWKIRRLEHRGLSMFYSKFDGEETVWTRKLELAHCKGVHLRGEGDDANIELEMDLPQPRLMQLRLPSTVFPALLRSRQPTLFEWVTALRECVPHHHNREARKATHMLQRDFSMTEKTLRGPIQRLSVAECTLSGHMQSMPCRMPDEPEEPDEEVSSLCAEVPEPASEIVDSMINPLADGADLTMDVCEEGTARLRSSSRRLSRLEAFQNF</sequence>
<dbReference type="SUPFAM" id="SSF49562">
    <property type="entry name" value="C2 domain (Calcium/lipid-binding domain, CaLB)"/>
    <property type="match status" value="1"/>
</dbReference>
<dbReference type="PROSITE" id="PS50004">
    <property type="entry name" value="C2"/>
    <property type="match status" value="1"/>
</dbReference>
<dbReference type="SMART" id="SM00239">
    <property type="entry name" value="C2"/>
    <property type="match status" value="1"/>
</dbReference>
<evidence type="ECO:0000313" key="6">
    <source>
        <dbReference type="Proteomes" id="UP001190700"/>
    </source>
</evidence>
<keyword evidence="2" id="KW-0106">Calcium</keyword>
<dbReference type="PANTHER" id="PTHR45911:SF4">
    <property type="entry name" value="MULTIPLE C2 AND TRANSMEMBRANE DOMAIN-CONTAINING PROTEIN"/>
    <property type="match status" value="1"/>
</dbReference>
<dbReference type="AlphaFoldDB" id="A0AAE0L8L4"/>
<evidence type="ECO:0000256" key="2">
    <source>
        <dbReference type="ARBA" id="ARBA00022837"/>
    </source>
</evidence>
<dbReference type="Pfam" id="PF00168">
    <property type="entry name" value="C2"/>
    <property type="match status" value="1"/>
</dbReference>
<dbReference type="Gene3D" id="2.60.40.150">
    <property type="entry name" value="C2 domain"/>
    <property type="match status" value="1"/>
</dbReference>
<feature type="region of interest" description="Disordered" evidence="3">
    <location>
        <begin position="426"/>
        <end position="454"/>
    </location>
</feature>
<gene>
    <name evidence="5" type="ORF">CYMTET_16109</name>
</gene>
<feature type="region of interest" description="Disordered" evidence="3">
    <location>
        <begin position="139"/>
        <end position="169"/>
    </location>
</feature>
<evidence type="ECO:0000256" key="3">
    <source>
        <dbReference type="SAM" id="MobiDB-lite"/>
    </source>
</evidence>
<feature type="domain" description="C2" evidence="4">
    <location>
        <begin position="210"/>
        <end position="332"/>
    </location>
</feature>
<proteinExistence type="predicted"/>
<dbReference type="PANTHER" id="PTHR45911">
    <property type="entry name" value="C2 DOMAIN-CONTAINING PROTEIN"/>
    <property type="match status" value="1"/>
</dbReference>
<evidence type="ECO:0000259" key="4">
    <source>
        <dbReference type="PROSITE" id="PS50004"/>
    </source>
</evidence>
<feature type="non-terminal residue" evidence="5">
    <location>
        <position position="1"/>
    </location>
</feature>
<evidence type="ECO:0000313" key="5">
    <source>
        <dbReference type="EMBL" id="KAK3275779.1"/>
    </source>
</evidence>
<dbReference type="GO" id="GO:0005509">
    <property type="term" value="F:calcium ion binding"/>
    <property type="evidence" value="ECO:0007669"/>
    <property type="project" value="TreeGrafter"/>
</dbReference>
<dbReference type="Proteomes" id="UP001190700">
    <property type="component" value="Unassembled WGS sequence"/>
</dbReference>
<keyword evidence="1" id="KW-0479">Metal-binding</keyword>
<dbReference type="EMBL" id="LGRX02007021">
    <property type="protein sequence ID" value="KAK3275779.1"/>
    <property type="molecule type" value="Genomic_DNA"/>
</dbReference>
<comment type="caution">
    <text evidence="5">The sequence shown here is derived from an EMBL/GenBank/DDBJ whole genome shotgun (WGS) entry which is preliminary data.</text>
</comment>
<reference evidence="5 6" key="1">
    <citation type="journal article" date="2015" name="Genome Biol. Evol.">
        <title>Comparative Genomics of a Bacterivorous Green Alga Reveals Evolutionary Causalities and Consequences of Phago-Mixotrophic Mode of Nutrition.</title>
        <authorList>
            <person name="Burns J.A."/>
            <person name="Paasch A."/>
            <person name="Narechania A."/>
            <person name="Kim E."/>
        </authorList>
    </citation>
    <scope>NUCLEOTIDE SEQUENCE [LARGE SCALE GENOMIC DNA]</scope>
    <source>
        <strain evidence="5 6">PLY_AMNH</strain>
    </source>
</reference>
<accession>A0AAE0L8L4</accession>